<evidence type="ECO:0000313" key="2">
    <source>
        <dbReference type="Proteomes" id="UP000240010"/>
    </source>
</evidence>
<dbReference type="Proteomes" id="UP000240010">
    <property type="component" value="Unassembled WGS sequence"/>
</dbReference>
<dbReference type="RefSeq" id="WP_258076103.1">
    <property type="nucleotide sequence ID" value="NZ_PTIZ01000008.1"/>
</dbReference>
<evidence type="ECO:0000313" key="1">
    <source>
        <dbReference type="EMBL" id="PPK74606.1"/>
    </source>
</evidence>
<dbReference type="EMBL" id="PTIZ01000008">
    <property type="protein sequence ID" value="PPK74606.1"/>
    <property type="molecule type" value="Genomic_DNA"/>
</dbReference>
<proteinExistence type="predicted"/>
<organism evidence="1 2">
    <name type="scientific">Methylobacter tundripaludum</name>
    <dbReference type="NCBI Taxonomy" id="173365"/>
    <lineage>
        <taxon>Bacteria</taxon>
        <taxon>Pseudomonadati</taxon>
        <taxon>Pseudomonadota</taxon>
        <taxon>Gammaproteobacteria</taxon>
        <taxon>Methylococcales</taxon>
        <taxon>Methylococcaceae</taxon>
        <taxon>Methylobacter</taxon>
    </lineage>
</organism>
<comment type="caution">
    <text evidence="1">The sequence shown here is derived from an EMBL/GenBank/DDBJ whole genome shotgun (WGS) entry which is preliminary data.</text>
</comment>
<protein>
    <submittedName>
        <fullName evidence="1">Uncharacterized protein</fullName>
    </submittedName>
</protein>
<accession>A0A2S6HB05</accession>
<dbReference type="AlphaFoldDB" id="A0A2S6HB05"/>
<reference evidence="1 2" key="1">
    <citation type="submission" date="2018-02" db="EMBL/GenBank/DDBJ databases">
        <title>Subsurface microbial communities from deep shales in Ohio and West Virginia, USA.</title>
        <authorList>
            <person name="Wrighton K."/>
        </authorList>
    </citation>
    <scope>NUCLEOTIDE SEQUENCE [LARGE SCALE GENOMIC DNA]</scope>
    <source>
        <strain evidence="1 2">OWC-DMM</strain>
    </source>
</reference>
<sequence>MEQWLAENEYDSVNQLKGNVSQQHAIDPGAYERANYVRVLDSYSFPAAVLR</sequence>
<gene>
    <name evidence="1" type="ORF">B0F87_10880</name>
</gene>
<name>A0A2S6HB05_9GAMM</name>